<proteinExistence type="predicted"/>
<accession>A0AB39XM86</accession>
<evidence type="ECO:0000313" key="1">
    <source>
        <dbReference type="EMBL" id="XDV57792.1"/>
    </source>
</evidence>
<protein>
    <submittedName>
        <fullName evidence="1">Uncharacterized protein</fullName>
    </submittedName>
</protein>
<dbReference type="RefSeq" id="WP_369722229.1">
    <property type="nucleotide sequence ID" value="NZ_CP165734.1"/>
</dbReference>
<dbReference type="AlphaFoldDB" id="A0AB39XM86"/>
<dbReference type="EMBL" id="CP165734">
    <property type="protein sequence ID" value="XDV57792.1"/>
    <property type="molecule type" value="Genomic_DNA"/>
</dbReference>
<sequence>MFDAQTAALLRTILDEVCAGMSGDEAATRAHVASKLFESANRGEISVEGLKAVARKALSDAPTMWR</sequence>
<reference evidence="1" key="1">
    <citation type="submission" date="2024-08" db="EMBL/GenBank/DDBJ databases">
        <authorList>
            <person name="Chaddad Z."/>
            <person name="Lamrabet M."/>
            <person name="Bouhnik O."/>
            <person name="Alami S."/>
            <person name="Wipf D."/>
            <person name="Courty P.E."/>
            <person name="Missbah El Idrissi M."/>
        </authorList>
    </citation>
    <scope>NUCLEOTIDE SEQUENCE</scope>
    <source>
        <strain evidence="1">LLZ17</strain>
    </source>
</reference>
<organism evidence="1">
    <name type="scientific">Bradyrhizobium sp. LLZ17</name>
    <dbReference type="NCBI Taxonomy" id="3239388"/>
    <lineage>
        <taxon>Bacteria</taxon>
        <taxon>Pseudomonadati</taxon>
        <taxon>Pseudomonadota</taxon>
        <taxon>Alphaproteobacteria</taxon>
        <taxon>Hyphomicrobiales</taxon>
        <taxon>Nitrobacteraceae</taxon>
        <taxon>Bradyrhizobium</taxon>
    </lineage>
</organism>
<gene>
    <name evidence="1" type="ORF">AB8Z38_35765</name>
</gene>
<name>A0AB39XM86_9BRAD</name>